<sequence>MTANIGNKILNGIPLPHFSIQISINEGQPNERSVLPGNLISNPQNKYRADFLQL</sequence>
<evidence type="ECO:0000313" key="1">
    <source>
        <dbReference type="EMBL" id="EIY88264.1"/>
    </source>
</evidence>
<dbReference type="Proteomes" id="UP000003566">
    <property type="component" value="Unassembled WGS sequence"/>
</dbReference>
<dbReference type="HOGENOM" id="CLU_3040749_0_0_10"/>
<accession>I9JN09</accession>
<name>I9JN09_9BACE</name>
<dbReference type="EMBL" id="AGXE01000003">
    <property type="protein sequence ID" value="EIY88264.1"/>
    <property type="molecule type" value="Genomic_DNA"/>
</dbReference>
<evidence type="ECO:0000313" key="2">
    <source>
        <dbReference type="Proteomes" id="UP000003566"/>
    </source>
</evidence>
<gene>
    <name evidence="1" type="ORF">HMPREF1074_00212</name>
</gene>
<dbReference type="AlphaFoldDB" id="I9JN09"/>
<proteinExistence type="predicted"/>
<comment type="caution">
    <text evidence="1">The sequence shown here is derived from an EMBL/GenBank/DDBJ whole genome shotgun (WGS) entry which is preliminary data.</text>
</comment>
<reference evidence="1 2" key="1">
    <citation type="submission" date="2012-02" db="EMBL/GenBank/DDBJ databases">
        <title>The Genome Sequence of Bacteroides xylanisolvens CL03T12C04.</title>
        <authorList>
            <consortium name="The Broad Institute Genome Sequencing Platform"/>
            <person name="Earl A."/>
            <person name="Ward D."/>
            <person name="Feldgarden M."/>
            <person name="Gevers D."/>
            <person name="Zitomersky N.L."/>
            <person name="Coyne M.J."/>
            <person name="Comstock L.E."/>
            <person name="Young S.K."/>
            <person name="Zeng Q."/>
            <person name="Gargeya S."/>
            <person name="Fitzgerald M."/>
            <person name="Haas B."/>
            <person name="Abouelleil A."/>
            <person name="Alvarado L."/>
            <person name="Arachchi H.M."/>
            <person name="Berlin A."/>
            <person name="Chapman S.B."/>
            <person name="Gearin G."/>
            <person name="Goldberg J."/>
            <person name="Griggs A."/>
            <person name="Gujja S."/>
            <person name="Hansen M."/>
            <person name="Heiman D."/>
            <person name="Howarth C."/>
            <person name="Larimer J."/>
            <person name="Lui A."/>
            <person name="MacDonald P.J.P."/>
            <person name="McCowen C."/>
            <person name="Montmayeur A."/>
            <person name="Murphy C."/>
            <person name="Neiman D."/>
            <person name="Pearson M."/>
            <person name="Priest M."/>
            <person name="Roberts A."/>
            <person name="Saif S."/>
            <person name="Shea T."/>
            <person name="Sisk P."/>
            <person name="Stolte C."/>
            <person name="Sykes S."/>
            <person name="Wortman J."/>
            <person name="Nusbaum C."/>
            <person name="Birren B."/>
        </authorList>
    </citation>
    <scope>NUCLEOTIDE SEQUENCE [LARGE SCALE GENOMIC DNA]</scope>
    <source>
        <strain evidence="1 2">CL03T12C04</strain>
    </source>
</reference>
<organism evidence="1 2">
    <name type="scientific">Bacteroides xylanisolvens CL03T12C04</name>
    <dbReference type="NCBI Taxonomy" id="997892"/>
    <lineage>
        <taxon>Bacteria</taxon>
        <taxon>Pseudomonadati</taxon>
        <taxon>Bacteroidota</taxon>
        <taxon>Bacteroidia</taxon>
        <taxon>Bacteroidales</taxon>
        <taxon>Bacteroidaceae</taxon>
        <taxon>Bacteroides</taxon>
    </lineage>
</organism>
<protein>
    <submittedName>
        <fullName evidence="1">Uncharacterized protein</fullName>
    </submittedName>
</protein>